<accession>A0A5D2S2G9</accession>
<organism evidence="2 3">
    <name type="scientific">Gossypium mustelinum</name>
    <name type="common">Cotton</name>
    <name type="synonym">Gossypium caicoense</name>
    <dbReference type="NCBI Taxonomy" id="34275"/>
    <lineage>
        <taxon>Eukaryota</taxon>
        <taxon>Viridiplantae</taxon>
        <taxon>Streptophyta</taxon>
        <taxon>Embryophyta</taxon>
        <taxon>Tracheophyta</taxon>
        <taxon>Spermatophyta</taxon>
        <taxon>Magnoliopsida</taxon>
        <taxon>eudicotyledons</taxon>
        <taxon>Gunneridae</taxon>
        <taxon>Pentapetalae</taxon>
        <taxon>rosids</taxon>
        <taxon>malvids</taxon>
        <taxon>Malvales</taxon>
        <taxon>Malvaceae</taxon>
        <taxon>Malvoideae</taxon>
        <taxon>Gossypium</taxon>
    </lineage>
</organism>
<proteinExistence type="predicted"/>
<protein>
    <recommendedName>
        <fullName evidence="1">Retrovirus-related Pol polyprotein from transposon TNT 1-94-like beta-barrel domain-containing protein</fullName>
    </recommendedName>
</protein>
<dbReference type="InterPro" id="IPR054722">
    <property type="entry name" value="PolX-like_BBD"/>
</dbReference>
<dbReference type="AlphaFoldDB" id="A0A5D2S2G9"/>
<feature type="domain" description="Retrovirus-related Pol polyprotein from transposon TNT 1-94-like beta-barrel" evidence="1">
    <location>
        <begin position="191"/>
        <end position="262"/>
    </location>
</feature>
<gene>
    <name evidence="2" type="ORF">E1A91_D13G165600v1</name>
</gene>
<dbReference type="EMBL" id="CM017661">
    <property type="protein sequence ID" value="TYI47327.1"/>
    <property type="molecule type" value="Genomic_DNA"/>
</dbReference>
<name>A0A5D2S2G9_GOSMU</name>
<reference evidence="2 3" key="1">
    <citation type="submission" date="2019-07" db="EMBL/GenBank/DDBJ databases">
        <title>WGS assembly of Gossypium mustelinum.</title>
        <authorList>
            <person name="Chen Z.J."/>
            <person name="Sreedasyam A."/>
            <person name="Ando A."/>
            <person name="Song Q."/>
            <person name="De L."/>
            <person name="Hulse-Kemp A."/>
            <person name="Ding M."/>
            <person name="Ye W."/>
            <person name="Kirkbride R."/>
            <person name="Jenkins J."/>
            <person name="Plott C."/>
            <person name="Lovell J."/>
            <person name="Lin Y.-M."/>
            <person name="Vaughn R."/>
            <person name="Liu B."/>
            <person name="Li W."/>
            <person name="Simpson S."/>
            <person name="Scheffler B."/>
            <person name="Saski C."/>
            <person name="Grover C."/>
            <person name="Hu G."/>
            <person name="Conover J."/>
            <person name="Carlson J."/>
            <person name="Shu S."/>
            <person name="Boston L."/>
            <person name="Williams M."/>
            <person name="Peterson D."/>
            <person name="Mcgee K."/>
            <person name="Jones D."/>
            <person name="Wendel J."/>
            <person name="Stelly D."/>
            <person name="Grimwood J."/>
            <person name="Schmutz J."/>
        </authorList>
    </citation>
    <scope>NUCLEOTIDE SEQUENCE [LARGE SCALE GENOMIC DNA]</scope>
    <source>
        <strain evidence="2">1408120.09</strain>
    </source>
</reference>
<evidence type="ECO:0000259" key="1">
    <source>
        <dbReference type="Pfam" id="PF22936"/>
    </source>
</evidence>
<evidence type="ECO:0000313" key="2">
    <source>
        <dbReference type="EMBL" id="TYI47327.1"/>
    </source>
</evidence>
<evidence type="ECO:0000313" key="3">
    <source>
        <dbReference type="Proteomes" id="UP000323597"/>
    </source>
</evidence>
<sequence>MDSESRLRDSLRVPLSINNAQFAVNNFDRSSGTFPYSSGSNYVQQSTSRASNSYAGRGRGRYNNRLQCQLCWKLGHLVDWCFHRFNQNFAGVTAQTYSPRSVSVVGVNSCAFSEPTGPSDFLVESYCSYVPISPETYCSYVPTMSLPLISKYKGLFCPLMQFKLLNLLMRLVKQIQSMLLSHLFPLGFFYSGATHHVTNDLAHLHVKQTYSRSSMVTVGDDASLSISYVGQSFLTFTSRQLILDQLLHVPDITNNLLFVSKFA</sequence>
<keyword evidence="3" id="KW-1185">Reference proteome</keyword>
<dbReference type="Proteomes" id="UP000323597">
    <property type="component" value="Chromosome D13"/>
</dbReference>
<dbReference type="Pfam" id="PF22936">
    <property type="entry name" value="Pol_BBD"/>
    <property type="match status" value="1"/>
</dbReference>